<comment type="similarity">
    <text evidence="1 7">Belongs to the DeoC/FbaB aldolase family. DeoC type 1 subfamily.</text>
</comment>
<dbReference type="NCBIfam" id="TIGR00126">
    <property type="entry name" value="deoC"/>
    <property type="match status" value="1"/>
</dbReference>
<reference evidence="9" key="1">
    <citation type="submission" date="2012-09" db="EMBL/GenBank/DDBJ databases">
        <authorList>
            <person name="Weinstock G."/>
            <person name="Sodergren E."/>
            <person name="Clifton S."/>
            <person name="Fulton L."/>
            <person name="Fulton B."/>
            <person name="Courtney L."/>
            <person name="Fronick C."/>
            <person name="Harrison M."/>
            <person name="Strong C."/>
            <person name="Farmer C."/>
            <person name="Delehaunty K."/>
            <person name="Markovic C."/>
            <person name="Hall O."/>
            <person name="Minx P."/>
            <person name="Tomlinson C."/>
            <person name="Mitreva M."/>
            <person name="Nelson J."/>
            <person name="Hou S."/>
            <person name="Wollam A."/>
            <person name="Pepin K.H."/>
            <person name="Johnson M."/>
            <person name="Bhonagiri V."/>
            <person name="Nash W.E."/>
            <person name="Suruliraj S."/>
            <person name="Warren W."/>
            <person name="Chinwalla A."/>
            <person name="Mardis E.R."/>
            <person name="Wilson R.K."/>
        </authorList>
    </citation>
    <scope>NUCLEOTIDE SEQUENCE [LARGE SCALE GENOMIC DNA]</scope>
    <source>
        <strain evidence="9">OS1</strain>
    </source>
</reference>
<gene>
    <name evidence="7" type="primary">deoC</name>
    <name evidence="8" type="ORF">HMPREF1705_03584</name>
</gene>
<accession>A0A0T5X870</accession>
<dbReference type="EC" id="4.1.2.4" evidence="7"/>
<protein>
    <recommendedName>
        <fullName evidence="7">Deoxyribose-phosphate aldolase</fullName>
        <shortName evidence="7">DERA</shortName>
        <ecNumber evidence="7">4.1.2.4</ecNumber>
    </recommendedName>
    <alternativeName>
        <fullName evidence="7">2-deoxy-D-ribose 5-phosphate aldolase</fullName>
    </alternativeName>
    <alternativeName>
        <fullName evidence="7">Phosphodeoxyriboaldolase</fullName>
        <shortName evidence="7">Deoxyriboaldolase</shortName>
    </alternativeName>
</protein>
<dbReference type="HAMAP" id="MF_00114">
    <property type="entry name" value="DeoC_type1"/>
    <property type="match status" value="1"/>
</dbReference>
<dbReference type="SUPFAM" id="SSF51569">
    <property type="entry name" value="Aldolase"/>
    <property type="match status" value="1"/>
</dbReference>
<keyword evidence="2 7" id="KW-0963">Cytoplasm</keyword>
<dbReference type="GO" id="GO:0006018">
    <property type="term" value="P:2-deoxyribose 1-phosphate catabolic process"/>
    <property type="evidence" value="ECO:0007669"/>
    <property type="project" value="UniProtKB-UniRule"/>
</dbReference>
<dbReference type="GO" id="GO:0016052">
    <property type="term" value="P:carbohydrate catabolic process"/>
    <property type="evidence" value="ECO:0007669"/>
    <property type="project" value="TreeGrafter"/>
</dbReference>
<dbReference type="CDD" id="cd00959">
    <property type="entry name" value="DeoC"/>
    <property type="match status" value="1"/>
</dbReference>
<dbReference type="EMBL" id="ACJX03000001">
    <property type="protein sequence ID" value="KRT34536.1"/>
    <property type="molecule type" value="Genomic_DNA"/>
</dbReference>
<evidence type="ECO:0000256" key="1">
    <source>
        <dbReference type="ARBA" id="ARBA00010936"/>
    </source>
</evidence>
<dbReference type="AlphaFoldDB" id="A0A0T5X870"/>
<dbReference type="STRING" id="592015.HMPREF1705_03584"/>
<dbReference type="InterPro" id="IPR002915">
    <property type="entry name" value="DeoC/FbaB/LacD_aldolase"/>
</dbReference>
<dbReference type="InterPro" id="IPR013785">
    <property type="entry name" value="Aldolase_TIM"/>
</dbReference>
<keyword evidence="3 7" id="KW-0456">Lyase</keyword>
<dbReference type="GO" id="GO:0009264">
    <property type="term" value="P:deoxyribonucleotide catabolic process"/>
    <property type="evidence" value="ECO:0007669"/>
    <property type="project" value="UniProtKB-UniRule"/>
</dbReference>
<dbReference type="PIRSF" id="PIRSF001357">
    <property type="entry name" value="DeoC"/>
    <property type="match status" value="1"/>
</dbReference>
<dbReference type="RefSeq" id="WP_009200587.1">
    <property type="nucleotide sequence ID" value="NZ_ACJX03000001.1"/>
</dbReference>
<dbReference type="Pfam" id="PF01791">
    <property type="entry name" value="DeoC"/>
    <property type="match status" value="1"/>
</dbReference>
<dbReference type="PANTHER" id="PTHR10889">
    <property type="entry name" value="DEOXYRIBOSE-PHOSPHATE ALDOLASE"/>
    <property type="match status" value="1"/>
</dbReference>
<proteinExistence type="inferred from homology"/>
<organism evidence="8 9">
    <name type="scientific">Acetomicrobium hydrogeniformans ATCC BAA-1850</name>
    <dbReference type="NCBI Taxonomy" id="592015"/>
    <lineage>
        <taxon>Bacteria</taxon>
        <taxon>Thermotogati</taxon>
        <taxon>Synergistota</taxon>
        <taxon>Synergistia</taxon>
        <taxon>Synergistales</taxon>
        <taxon>Acetomicrobiaceae</taxon>
        <taxon>Acetomicrobium</taxon>
    </lineage>
</organism>
<evidence type="ECO:0000256" key="3">
    <source>
        <dbReference type="ARBA" id="ARBA00023239"/>
    </source>
</evidence>
<comment type="catalytic activity">
    <reaction evidence="5 7">
        <text>2-deoxy-D-ribose 5-phosphate = D-glyceraldehyde 3-phosphate + acetaldehyde</text>
        <dbReference type="Rhea" id="RHEA:12821"/>
        <dbReference type="ChEBI" id="CHEBI:15343"/>
        <dbReference type="ChEBI" id="CHEBI:59776"/>
        <dbReference type="ChEBI" id="CHEBI:62877"/>
        <dbReference type="EC" id="4.1.2.4"/>
    </reaction>
</comment>
<dbReference type="eggNOG" id="COG0274">
    <property type="taxonomic scope" value="Bacteria"/>
</dbReference>
<evidence type="ECO:0000313" key="8">
    <source>
        <dbReference type="EMBL" id="KRT34536.1"/>
    </source>
</evidence>
<comment type="pathway">
    <text evidence="7">Carbohydrate degradation; 2-deoxy-D-ribose 1-phosphate degradation; D-glyceraldehyde 3-phosphate and acetaldehyde from 2-deoxy-alpha-D-ribose 1-phosphate: step 2/2.</text>
</comment>
<dbReference type="Gene3D" id="3.20.20.70">
    <property type="entry name" value="Aldolase class I"/>
    <property type="match status" value="1"/>
</dbReference>
<evidence type="ECO:0000256" key="2">
    <source>
        <dbReference type="ARBA" id="ARBA00022490"/>
    </source>
</evidence>
<evidence type="ECO:0000313" key="9">
    <source>
        <dbReference type="Proteomes" id="UP000005273"/>
    </source>
</evidence>
<keyword evidence="9" id="KW-1185">Reference proteome</keyword>
<comment type="function">
    <text evidence="6 7">Catalyzes a reversible aldol reaction between acetaldehyde and D-glyceraldehyde 3-phosphate to generate 2-deoxy-D-ribose 5-phosphate.</text>
</comment>
<feature type="active site" description="Proton donor/acceptor" evidence="7">
    <location>
        <position position="92"/>
    </location>
</feature>
<keyword evidence="4 7" id="KW-0704">Schiff base</keyword>
<dbReference type="Proteomes" id="UP000005273">
    <property type="component" value="Unassembled WGS sequence"/>
</dbReference>
<dbReference type="UniPathway" id="UPA00002">
    <property type="reaction ID" value="UER00468"/>
</dbReference>
<feature type="active site" description="Schiff-base intermediate with acetaldehyde" evidence="7">
    <location>
        <position position="154"/>
    </location>
</feature>
<dbReference type="SMART" id="SM01133">
    <property type="entry name" value="DeoC"/>
    <property type="match status" value="1"/>
</dbReference>
<dbReference type="GO" id="GO:0005737">
    <property type="term" value="C:cytoplasm"/>
    <property type="evidence" value="ECO:0007669"/>
    <property type="project" value="UniProtKB-SubCell"/>
</dbReference>
<dbReference type="FunFam" id="3.20.20.70:FF:000044">
    <property type="entry name" value="Deoxyribose-phosphate aldolase"/>
    <property type="match status" value="1"/>
</dbReference>
<comment type="caution">
    <text evidence="8">The sequence shown here is derived from an EMBL/GenBank/DDBJ whole genome shotgun (WGS) entry which is preliminary data.</text>
</comment>
<evidence type="ECO:0000256" key="6">
    <source>
        <dbReference type="ARBA" id="ARBA00056337"/>
    </source>
</evidence>
<dbReference type="InterPro" id="IPR028581">
    <property type="entry name" value="DeoC_typeI"/>
</dbReference>
<evidence type="ECO:0000256" key="5">
    <source>
        <dbReference type="ARBA" id="ARBA00048791"/>
    </source>
</evidence>
<dbReference type="PANTHER" id="PTHR10889:SF1">
    <property type="entry name" value="DEOXYRIBOSE-PHOSPHATE ALDOLASE"/>
    <property type="match status" value="1"/>
</dbReference>
<sequence length="221" mass="23307">MTKDEFAKYIDHTNLSPKATHSDIKTLCEDALRYNFAAVCVNPCRVGFAASFLEGSSVKVASVVGFPLGATFTEAKALETKYALRSGASEIDMVINIGALKDGDDNFVIKDISAVVKAADGATVKVILECCYLTDEEKARGCRLSVKGGANFVKTSTGFGSSGATIEDVKILRENVPANIGVKAAGGIRDFKTAYAFIKVGATRIGTSSGPQIMSSFDPLV</sequence>
<feature type="active site" description="Proton donor/acceptor" evidence="7">
    <location>
        <position position="183"/>
    </location>
</feature>
<dbReference type="InterPro" id="IPR011343">
    <property type="entry name" value="DeoC"/>
</dbReference>
<dbReference type="OrthoDB" id="9778711at2"/>
<dbReference type="GO" id="GO:0004139">
    <property type="term" value="F:deoxyribose-phosphate aldolase activity"/>
    <property type="evidence" value="ECO:0007669"/>
    <property type="project" value="UniProtKB-UniRule"/>
</dbReference>
<name>A0A0T5X870_9BACT</name>
<comment type="subcellular location">
    <subcellularLocation>
        <location evidence="7">Cytoplasm</location>
    </subcellularLocation>
</comment>
<evidence type="ECO:0000256" key="4">
    <source>
        <dbReference type="ARBA" id="ARBA00023270"/>
    </source>
</evidence>
<evidence type="ECO:0000256" key="7">
    <source>
        <dbReference type="HAMAP-Rule" id="MF_00114"/>
    </source>
</evidence>